<protein>
    <submittedName>
        <fullName evidence="2">Uncharacterized protein</fullName>
    </submittedName>
</protein>
<feature type="compositionally biased region" description="Polar residues" evidence="1">
    <location>
        <begin position="1"/>
        <end position="13"/>
    </location>
</feature>
<organism evidence="2 3">
    <name type="scientific">Dryococelus australis</name>
    <dbReference type="NCBI Taxonomy" id="614101"/>
    <lineage>
        <taxon>Eukaryota</taxon>
        <taxon>Metazoa</taxon>
        <taxon>Ecdysozoa</taxon>
        <taxon>Arthropoda</taxon>
        <taxon>Hexapoda</taxon>
        <taxon>Insecta</taxon>
        <taxon>Pterygota</taxon>
        <taxon>Neoptera</taxon>
        <taxon>Polyneoptera</taxon>
        <taxon>Phasmatodea</taxon>
        <taxon>Verophasmatodea</taxon>
        <taxon>Anareolatae</taxon>
        <taxon>Phasmatidae</taxon>
        <taxon>Eurycanthinae</taxon>
        <taxon>Dryococelus</taxon>
    </lineage>
</organism>
<sequence length="134" mass="15683">MASPRSHQAQDSHSQTTRQRRQSRFKKASYQSCMFPMLVFYSRLQIHFYCIKTVASEEATENLKCKDETIKDRNKMIHDRNGTVKDLPNLQGGNRMWITNMKCNRWVQYTSEATRSNVVAANKGIVCRNRQHLV</sequence>
<evidence type="ECO:0000313" key="3">
    <source>
        <dbReference type="Proteomes" id="UP001159363"/>
    </source>
</evidence>
<evidence type="ECO:0000256" key="1">
    <source>
        <dbReference type="SAM" id="MobiDB-lite"/>
    </source>
</evidence>
<dbReference type="Proteomes" id="UP001159363">
    <property type="component" value="Chromosome 4"/>
</dbReference>
<proteinExistence type="predicted"/>
<comment type="caution">
    <text evidence="2">The sequence shown here is derived from an EMBL/GenBank/DDBJ whole genome shotgun (WGS) entry which is preliminary data.</text>
</comment>
<gene>
    <name evidence="2" type="ORF">PR048_014934</name>
</gene>
<accession>A0ABQ9HFJ0</accession>
<dbReference type="EMBL" id="JARBHB010000005">
    <property type="protein sequence ID" value="KAJ8883095.1"/>
    <property type="molecule type" value="Genomic_DNA"/>
</dbReference>
<keyword evidence="3" id="KW-1185">Reference proteome</keyword>
<feature type="region of interest" description="Disordered" evidence="1">
    <location>
        <begin position="1"/>
        <end position="23"/>
    </location>
</feature>
<evidence type="ECO:0000313" key="2">
    <source>
        <dbReference type="EMBL" id="KAJ8883095.1"/>
    </source>
</evidence>
<reference evidence="2 3" key="1">
    <citation type="submission" date="2023-02" db="EMBL/GenBank/DDBJ databases">
        <title>LHISI_Scaffold_Assembly.</title>
        <authorList>
            <person name="Stuart O.P."/>
            <person name="Cleave R."/>
            <person name="Magrath M.J.L."/>
            <person name="Mikheyev A.S."/>
        </authorList>
    </citation>
    <scope>NUCLEOTIDE SEQUENCE [LARGE SCALE GENOMIC DNA]</scope>
    <source>
        <strain evidence="2">Daus_M_001</strain>
        <tissue evidence="2">Leg muscle</tissue>
    </source>
</reference>
<name>A0ABQ9HFJ0_9NEOP</name>